<keyword evidence="6" id="KW-0445">Lipid transport</keyword>
<protein>
    <recommendedName>
        <fullName evidence="9">Phosphatidylcholine transfer protein</fullName>
    </recommendedName>
    <alternativeName>
        <fullName evidence="11">START domain-containing protein 2</fullName>
    </alternativeName>
    <alternativeName>
        <fullName evidence="10">StAR-related lipid transfer protein 2</fullName>
    </alternativeName>
</protein>
<evidence type="ECO:0000256" key="4">
    <source>
        <dbReference type="ARBA" id="ARBA00022553"/>
    </source>
</evidence>
<reference evidence="13" key="1">
    <citation type="submission" date="2015-07" db="EMBL/GenBank/DDBJ databases">
        <title>MeaNS - Measles Nucleotide Surveillance Program.</title>
        <authorList>
            <person name="Tran T."/>
            <person name="Druce J."/>
        </authorList>
    </citation>
    <scope>NUCLEOTIDE SEQUENCE</scope>
    <source>
        <strain evidence="13">UCB-OBI-ISO-001</strain>
        <tissue evidence="13">Gonad</tissue>
    </source>
</reference>
<dbReference type="PANTHER" id="PTHR19308">
    <property type="entry name" value="PHOSPHATIDYLCHOLINE TRANSFER PROTEIN"/>
    <property type="match status" value="1"/>
</dbReference>
<evidence type="ECO:0000256" key="9">
    <source>
        <dbReference type="ARBA" id="ARBA00069061"/>
    </source>
</evidence>
<accession>A0A0L8FH53</accession>
<evidence type="ECO:0000256" key="11">
    <source>
        <dbReference type="ARBA" id="ARBA00079049"/>
    </source>
</evidence>
<dbReference type="PROSITE" id="PS50848">
    <property type="entry name" value="START"/>
    <property type="match status" value="1"/>
</dbReference>
<evidence type="ECO:0000256" key="5">
    <source>
        <dbReference type="ARBA" id="ARBA00022990"/>
    </source>
</evidence>
<dbReference type="KEGG" id="obi:106883372"/>
<organism evidence="13">
    <name type="scientific">Octopus bimaculoides</name>
    <name type="common">California two-spotted octopus</name>
    <dbReference type="NCBI Taxonomy" id="37653"/>
    <lineage>
        <taxon>Eukaryota</taxon>
        <taxon>Metazoa</taxon>
        <taxon>Spiralia</taxon>
        <taxon>Lophotrochozoa</taxon>
        <taxon>Mollusca</taxon>
        <taxon>Cephalopoda</taxon>
        <taxon>Coleoidea</taxon>
        <taxon>Octopodiformes</taxon>
        <taxon>Octopoda</taxon>
        <taxon>Incirrata</taxon>
        <taxon>Octopodidae</taxon>
        <taxon>Octopus</taxon>
    </lineage>
</organism>
<feature type="domain" description="START" evidence="12">
    <location>
        <begin position="168"/>
        <end position="354"/>
    </location>
</feature>
<dbReference type="AlphaFoldDB" id="A0A0L8FH53"/>
<comment type="subunit">
    <text evidence="8">Interacts with ACOT13/THEM2.</text>
</comment>
<evidence type="ECO:0000259" key="12">
    <source>
        <dbReference type="PROSITE" id="PS50848"/>
    </source>
</evidence>
<evidence type="ECO:0000313" key="13">
    <source>
        <dbReference type="EMBL" id="KOF63023.1"/>
    </source>
</evidence>
<comment type="subcellular location">
    <subcellularLocation>
        <location evidence="1">Cytoplasm</location>
    </subcellularLocation>
</comment>
<dbReference type="SUPFAM" id="SSF55961">
    <property type="entry name" value="Bet v1-like"/>
    <property type="match status" value="1"/>
</dbReference>
<gene>
    <name evidence="13" type="ORF">OCBIM_22020749mg</name>
</gene>
<dbReference type="GO" id="GO:0006869">
    <property type="term" value="P:lipid transport"/>
    <property type="evidence" value="ECO:0007669"/>
    <property type="project" value="UniProtKB-KW"/>
</dbReference>
<dbReference type="SMART" id="SM00234">
    <property type="entry name" value="START"/>
    <property type="match status" value="1"/>
</dbReference>
<name>A0A0L8FH53_OCTBM</name>
<dbReference type="Gene3D" id="3.30.530.20">
    <property type="match status" value="1"/>
</dbReference>
<dbReference type="PANTHER" id="PTHR19308:SF8">
    <property type="entry name" value="STAR-RELATED LIPID TRANSFER PROTEIN 7, MITOCHONDRIAL"/>
    <property type="match status" value="1"/>
</dbReference>
<dbReference type="Pfam" id="PF01852">
    <property type="entry name" value="START"/>
    <property type="match status" value="1"/>
</dbReference>
<dbReference type="InterPro" id="IPR023393">
    <property type="entry name" value="START-like_dom_sf"/>
</dbReference>
<dbReference type="EMBL" id="KQ431824">
    <property type="protein sequence ID" value="KOF63023.1"/>
    <property type="molecule type" value="Genomic_DNA"/>
</dbReference>
<proteinExistence type="predicted"/>
<dbReference type="GO" id="GO:0008289">
    <property type="term" value="F:lipid binding"/>
    <property type="evidence" value="ECO:0007669"/>
    <property type="project" value="UniProtKB-KW"/>
</dbReference>
<keyword evidence="4" id="KW-0597">Phosphoprotein</keyword>
<keyword evidence="2" id="KW-0813">Transport</keyword>
<evidence type="ECO:0000256" key="2">
    <source>
        <dbReference type="ARBA" id="ARBA00022448"/>
    </source>
</evidence>
<evidence type="ECO:0000256" key="7">
    <source>
        <dbReference type="ARBA" id="ARBA00023121"/>
    </source>
</evidence>
<evidence type="ECO:0000256" key="8">
    <source>
        <dbReference type="ARBA" id="ARBA00063535"/>
    </source>
</evidence>
<dbReference type="OMA" id="NQLCERC"/>
<evidence type="ECO:0000256" key="6">
    <source>
        <dbReference type="ARBA" id="ARBA00023055"/>
    </source>
</evidence>
<evidence type="ECO:0000256" key="10">
    <source>
        <dbReference type="ARBA" id="ARBA00077188"/>
    </source>
</evidence>
<keyword evidence="7" id="KW-0446">Lipid-binding</keyword>
<dbReference type="InterPro" id="IPR002913">
    <property type="entry name" value="START_lipid-bd_dom"/>
</dbReference>
<dbReference type="OrthoDB" id="1295045at2759"/>
<evidence type="ECO:0000256" key="1">
    <source>
        <dbReference type="ARBA" id="ARBA00004496"/>
    </source>
</evidence>
<dbReference type="InterPro" id="IPR051213">
    <property type="entry name" value="START_lipid_transfer"/>
</dbReference>
<keyword evidence="5" id="KW-0007">Acetylation</keyword>
<dbReference type="STRING" id="37653.A0A0L8FH53"/>
<sequence length="381" mass="44352">MSSPEHIRLGMRTVFTHLIRSSILTKVLSASIIKQSHTATTLSCRTNTAVSLFRKLSEKANAQLDILSTHFAKQCHAIVAQRVRRALQISNLYSRLYDQKSLVHMLTKLRNTILKHTSNKSLGFLLSASVFSWDKYRITDEEMQRVAEDISSANLKHMSSKELKALNWQKVIDQPNLEVWRKPIENSHLYQYKVHGSFYDIPASAFFVIQVDLNYRKIWDKLVIKLDIVDHDEESGSEIVHWITHFPYPMYSREYVYRRRFNIDEENKLMVMTSHSVYHPRCPLNSEFVRVNNYTSKMVVKPHSNFNDNGFDYVLTYSDDPQAAFPMFAYNWMATTGVPEFLEKLHQAAKKLHKNGNYDKTFVPDSCAVDTNQYSRISSYC</sequence>
<keyword evidence="3" id="KW-0963">Cytoplasm</keyword>
<evidence type="ECO:0000256" key="3">
    <source>
        <dbReference type="ARBA" id="ARBA00022490"/>
    </source>
</evidence>
<dbReference type="GO" id="GO:0005829">
    <property type="term" value="C:cytosol"/>
    <property type="evidence" value="ECO:0007669"/>
    <property type="project" value="UniProtKB-ARBA"/>
</dbReference>
<dbReference type="FunFam" id="3.30.530.20:FF:000017">
    <property type="entry name" value="Phosphatidylcholine transfer protein, putative"/>
    <property type="match status" value="1"/>
</dbReference>